<dbReference type="InterPro" id="IPR020103">
    <property type="entry name" value="PsdUridine_synth_cat_dom_sf"/>
</dbReference>
<protein>
    <submittedName>
        <fullName evidence="4">RNA pseudouridine synthase</fullName>
    </submittedName>
</protein>
<keyword evidence="2" id="KW-0413">Isomerase</keyword>
<evidence type="ECO:0000259" key="3">
    <source>
        <dbReference type="Pfam" id="PF00849"/>
    </source>
</evidence>
<reference evidence="4 5" key="1">
    <citation type="submission" date="2018-11" db="EMBL/GenBank/DDBJ databases">
        <title>Schleiferia aggregans sp. nov., a moderately thermophilic heterotrophic bacterium isolated from microbial mats at a terrestrial hot spring.</title>
        <authorList>
            <person name="Iino T."/>
            <person name="Ohkuma M."/>
            <person name="Haruta S."/>
        </authorList>
    </citation>
    <scope>NUCLEOTIDE SEQUENCE [LARGE SCALE GENOMIC DNA]</scope>
    <source>
        <strain evidence="4 5">LA</strain>
    </source>
</reference>
<organism evidence="4 5">
    <name type="scientific">Thermaurantimonas aggregans</name>
    <dbReference type="NCBI Taxonomy" id="2173829"/>
    <lineage>
        <taxon>Bacteria</taxon>
        <taxon>Pseudomonadati</taxon>
        <taxon>Bacteroidota</taxon>
        <taxon>Flavobacteriia</taxon>
        <taxon>Flavobacteriales</taxon>
        <taxon>Schleiferiaceae</taxon>
        <taxon>Thermaurantimonas</taxon>
    </lineage>
</organism>
<name>A0A401XJ48_9FLAO</name>
<dbReference type="Proteomes" id="UP000286715">
    <property type="component" value="Unassembled WGS sequence"/>
</dbReference>
<keyword evidence="5" id="KW-1185">Reference proteome</keyword>
<proteinExistence type="inferred from homology"/>
<dbReference type="PANTHER" id="PTHR21600">
    <property type="entry name" value="MITOCHONDRIAL RNA PSEUDOURIDINE SYNTHASE"/>
    <property type="match status" value="1"/>
</dbReference>
<gene>
    <name evidence="4" type="ORF">JCM31826_05080</name>
</gene>
<dbReference type="GO" id="GO:0001522">
    <property type="term" value="P:pseudouridine synthesis"/>
    <property type="evidence" value="ECO:0007669"/>
    <property type="project" value="InterPro"/>
</dbReference>
<accession>A0A401XJ48</accession>
<dbReference type="GO" id="GO:0009982">
    <property type="term" value="F:pseudouridine synthase activity"/>
    <property type="evidence" value="ECO:0007669"/>
    <property type="project" value="InterPro"/>
</dbReference>
<sequence length="233" mass="26385">MNMKDIDLQDIANRIVYEDNHLLIFDKRAGELVQGDKTGDTPLLEILKNYIKITRQKPGNVFLGVTHRLDRPTLGLVIFAKTSKALERINALLRTGSISKTYRAIVEGQLAFGERKILENNLIKNPKNNKTYVVAPDTPQSKLAKLEYQCIQNFDHYSLLEVRLYTGRHHQIRCQLAHLGHCIKGDVKYGAKRANPDGSISLQAYQLEFIHPVSKQPICVKSTQSLHLASKKS</sequence>
<evidence type="ECO:0000256" key="1">
    <source>
        <dbReference type="ARBA" id="ARBA00010876"/>
    </source>
</evidence>
<dbReference type="Gene3D" id="3.30.2350.10">
    <property type="entry name" value="Pseudouridine synthase"/>
    <property type="match status" value="1"/>
</dbReference>
<dbReference type="EMBL" id="BHZE01000003">
    <property type="protein sequence ID" value="GCD77026.1"/>
    <property type="molecule type" value="Genomic_DNA"/>
</dbReference>
<dbReference type="GO" id="GO:0003723">
    <property type="term" value="F:RNA binding"/>
    <property type="evidence" value="ECO:0007669"/>
    <property type="project" value="InterPro"/>
</dbReference>
<dbReference type="AlphaFoldDB" id="A0A401XJ48"/>
<comment type="similarity">
    <text evidence="1">Belongs to the pseudouridine synthase RluA family.</text>
</comment>
<feature type="domain" description="Pseudouridine synthase RsuA/RluA-like" evidence="3">
    <location>
        <begin position="21"/>
        <end position="178"/>
    </location>
</feature>
<dbReference type="CDD" id="cd02869">
    <property type="entry name" value="PseudoU_synth_RluA_like"/>
    <property type="match status" value="1"/>
</dbReference>
<evidence type="ECO:0000256" key="2">
    <source>
        <dbReference type="ARBA" id="ARBA00023235"/>
    </source>
</evidence>
<evidence type="ECO:0000313" key="4">
    <source>
        <dbReference type="EMBL" id="GCD77026.1"/>
    </source>
</evidence>
<dbReference type="GO" id="GO:0140098">
    <property type="term" value="F:catalytic activity, acting on RNA"/>
    <property type="evidence" value="ECO:0007669"/>
    <property type="project" value="UniProtKB-ARBA"/>
</dbReference>
<dbReference type="Pfam" id="PF00849">
    <property type="entry name" value="PseudoU_synth_2"/>
    <property type="match status" value="1"/>
</dbReference>
<dbReference type="PANTHER" id="PTHR21600:SF83">
    <property type="entry name" value="PSEUDOURIDYLATE SYNTHASE RPUSD4, MITOCHONDRIAL"/>
    <property type="match status" value="1"/>
</dbReference>
<comment type="caution">
    <text evidence="4">The sequence shown here is derived from an EMBL/GenBank/DDBJ whole genome shotgun (WGS) entry which is preliminary data.</text>
</comment>
<dbReference type="InterPro" id="IPR050188">
    <property type="entry name" value="RluA_PseudoU_synthase"/>
</dbReference>
<evidence type="ECO:0000313" key="5">
    <source>
        <dbReference type="Proteomes" id="UP000286715"/>
    </source>
</evidence>
<dbReference type="GO" id="GO:0006396">
    <property type="term" value="P:RNA processing"/>
    <property type="evidence" value="ECO:0007669"/>
    <property type="project" value="UniProtKB-ARBA"/>
</dbReference>
<dbReference type="SUPFAM" id="SSF55120">
    <property type="entry name" value="Pseudouridine synthase"/>
    <property type="match status" value="1"/>
</dbReference>
<dbReference type="InterPro" id="IPR006145">
    <property type="entry name" value="PsdUridine_synth_RsuA/RluA"/>
</dbReference>